<name>A0A645BGX6_9ZZZZ</name>
<protein>
    <submittedName>
        <fullName evidence="1">Uncharacterized protein</fullName>
    </submittedName>
</protein>
<gene>
    <name evidence="1" type="ORF">SDC9_111244</name>
</gene>
<reference evidence="1" key="1">
    <citation type="submission" date="2019-08" db="EMBL/GenBank/DDBJ databases">
        <authorList>
            <person name="Kucharzyk K."/>
            <person name="Murdoch R.W."/>
            <person name="Higgins S."/>
            <person name="Loffler F."/>
        </authorList>
    </citation>
    <scope>NUCLEOTIDE SEQUENCE</scope>
</reference>
<accession>A0A645BGX6</accession>
<organism evidence="1">
    <name type="scientific">bioreactor metagenome</name>
    <dbReference type="NCBI Taxonomy" id="1076179"/>
    <lineage>
        <taxon>unclassified sequences</taxon>
        <taxon>metagenomes</taxon>
        <taxon>ecological metagenomes</taxon>
    </lineage>
</organism>
<evidence type="ECO:0000313" key="1">
    <source>
        <dbReference type="EMBL" id="MPM64358.1"/>
    </source>
</evidence>
<comment type="caution">
    <text evidence="1">The sequence shown here is derived from an EMBL/GenBank/DDBJ whole genome shotgun (WGS) entry which is preliminary data.</text>
</comment>
<dbReference type="AlphaFoldDB" id="A0A645BGX6"/>
<dbReference type="EMBL" id="VSSQ01019906">
    <property type="protein sequence ID" value="MPM64358.1"/>
    <property type="molecule type" value="Genomic_DNA"/>
</dbReference>
<sequence>MNTLGPAGRAVARFSVNGACGRACPAAYACAVEAGKDGVVL</sequence>
<proteinExistence type="predicted"/>